<dbReference type="PANTHER" id="PTHR30115">
    <property type="entry name" value="NITROGEN REGULATORY PROTEIN P-II"/>
    <property type="match status" value="1"/>
</dbReference>
<dbReference type="Proteomes" id="UP000031433">
    <property type="component" value="Unassembled WGS sequence"/>
</dbReference>
<dbReference type="SUPFAM" id="SSF54913">
    <property type="entry name" value="GlnB-like"/>
    <property type="match status" value="1"/>
</dbReference>
<sequence length="113" mass="12474">MKEIKAIIRPAKLLEVTEELHAIDGLPGVTVSEIKGFGKSRAQNAQDKIVYEMVELVPRIQLEVVVDEDMVEKVVSVIRKHAHTGTAGDGKIFVSTVDDIIKIRTNERGRAAI</sequence>
<dbReference type="InterPro" id="IPR015867">
    <property type="entry name" value="N-reg_PII/ATP_PRibTrfase_C"/>
</dbReference>
<feature type="modified residue" description="O-UMP-tyrosine" evidence="1">
    <location>
        <position position="51"/>
    </location>
</feature>
<dbReference type="Gene3D" id="3.30.70.120">
    <property type="match status" value="1"/>
</dbReference>
<dbReference type="Pfam" id="PF00543">
    <property type="entry name" value="P-II"/>
    <property type="match status" value="1"/>
</dbReference>
<dbReference type="PRINTS" id="PR00340">
    <property type="entry name" value="PIIGLNB"/>
</dbReference>
<keyword evidence="4" id="KW-1185">Reference proteome</keyword>
<dbReference type="RefSeq" id="WP_039646199.1">
    <property type="nucleotide sequence ID" value="NZ_JXBL01000001.1"/>
</dbReference>
<reference evidence="3 4" key="1">
    <citation type="submission" date="2015-01" db="EMBL/GenBank/DDBJ databases">
        <title>Genome sequence of the anaerobic bacterium Geobacter soli GSS01, a dissimilatory Fe(III) reducer from soil.</title>
        <authorList>
            <person name="Yang G."/>
            <person name="Zhou S."/>
        </authorList>
    </citation>
    <scope>NUCLEOTIDE SEQUENCE [LARGE SCALE GENOMIC DNA]</scope>
    <source>
        <strain evidence="3 4">GSS01</strain>
    </source>
</reference>
<dbReference type="GO" id="GO:0006808">
    <property type="term" value="P:regulation of nitrogen utilization"/>
    <property type="evidence" value="ECO:0007669"/>
    <property type="project" value="InterPro"/>
</dbReference>
<dbReference type="PANTHER" id="PTHR30115:SF11">
    <property type="entry name" value="NITROGEN REGULATORY PROTEIN P-II HOMOLOG"/>
    <property type="match status" value="1"/>
</dbReference>
<dbReference type="InterPro" id="IPR011322">
    <property type="entry name" value="N-reg_PII-like_a/b"/>
</dbReference>
<name>A0A0C1QY69_9BACT</name>
<evidence type="ECO:0000313" key="4">
    <source>
        <dbReference type="Proteomes" id="UP000031433"/>
    </source>
</evidence>
<dbReference type="InterPro" id="IPR002187">
    <property type="entry name" value="N-reg_PII"/>
</dbReference>
<evidence type="ECO:0000256" key="1">
    <source>
        <dbReference type="PIRSR" id="PIRSR602187-50"/>
    </source>
</evidence>
<evidence type="ECO:0000313" key="3">
    <source>
        <dbReference type="EMBL" id="KIE43066.1"/>
    </source>
</evidence>
<dbReference type="EMBL" id="JXBL01000001">
    <property type="protein sequence ID" value="KIE43066.1"/>
    <property type="molecule type" value="Genomic_DNA"/>
</dbReference>
<dbReference type="PROSITE" id="PS51343">
    <property type="entry name" value="PII_GLNB_DOM"/>
    <property type="match status" value="1"/>
</dbReference>
<dbReference type="PROSITE" id="PS00638">
    <property type="entry name" value="PII_GLNB_CTER"/>
    <property type="match status" value="1"/>
</dbReference>
<keyword evidence="1" id="KW-0597">Phosphoprotein</keyword>
<evidence type="ECO:0000256" key="2">
    <source>
        <dbReference type="RuleBase" id="RU003936"/>
    </source>
</evidence>
<evidence type="ECO:0008006" key="5">
    <source>
        <dbReference type="Google" id="ProtNLM"/>
    </source>
</evidence>
<dbReference type="GO" id="GO:0005829">
    <property type="term" value="C:cytosol"/>
    <property type="evidence" value="ECO:0007669"/>
    <property type="project" value="TreeGrafter"/>
</dbReference>
<dbReference type="GO" id="GO:0005524">
    <property type="term" value="F:ATP binding"/>
    <property type="evidence" value="ECO:0007669"/>
    <property type="project" value="TreeGrafter"/>
</dbReference>
<gene>
    <name evidence="3" type="ORF">SE37_10680</name>
</gene>
<proteinExistence type="inferred from homology"/>
<comment type="similarity">
    <text evidence="2">Belongs to the P(II) protein family.</text>
</comment>
<comment type="caution">
    <text evidence="3">The sequence shown here is derived from an EMBL/GenBank/DDBJ whole genome shotgun (WGS) entry which is preliminary data.</text>
</comment>
<dbReference type="InterPro" id="IPR017918">
    <property type="entry name" value="N-reg_PII_CS"/>
</dbReference>
<accession>A0A0C1QY69</accession>
<protein>
    <recommendedName>
        <fullName evidence="5">Nitrogen regulatory protein P-II 1</fullName>
    </recommendedName>
</protein>
<dbReference type="GO" id="GO:0030234">
    <property type="term" value="F:enzyme regulator activity"/>
    <property type="evidence" value="ECO:0007669"/>
    <property type="project" value="InterPro"/>
</dbReference>
<dbReference type="AlphaFoldDB" id="A0A0C1QY69"/>
<organism evidence="3 4">
    <name type="scientific">Geobacter soli</name>
    <dbReference type="NCBI Taxonomy" id="1510391"/>
    <lineage>
        <taxon>Bacteria</taxon>
        <taxon>Pseudomonadati</taxon>
        <taxon>Thermodesulfobacteriota</taxon>
        <taxon>Desulfuromonadia</taxon>
        <taxon>Geobacterales</taxon>
        <taxon>Geobacteraceae</taxon>
        <taxon>Geobacter</taxon>
    </lineage>
</organism>
<dbReference type="SMART" id="SM00938">
    <property type="entry name" value="P-II"/>
    <property type="match status" value="1"/>
</dbReference>